<dbReference type="SUPFAM" id="SSF89260">
    <property type="entry name" value="Collagen-binding domain"/>
    <property type="match status" value="1"/>
</dbReference>
<comment type="caution">
    <text evidence="2">The sequence shown here is derived from an EMBL/GenBank/DDBJ whole genome shotgun (WGS) entry which is preliminary data.</text>
</comment>
<dbReference type="Pfam" id="PF04151">
    <property type="entry name" value="PPC"/>
    <property type="match status" value="1"/>
</dbReference>
<feature type="non-terminal residue" evidence="2">
    <location>
        <position position="346"/>
    </location>
</feature>
<evidence type="ECO:0000259" key="1">
    <source>
        <dbReference type="Pfam" id="PF04151"/>
    </source>
</evidence>
<reference evidence="2" key="1">
    <citation type="journal article" date="2015" name="Nature">
        <title>Complex archaea that bridge the gap between prokaryotes and eukaryotes.</title>
        <authorList>
            <person name="Spang A."/>
            <person name="Saw J.H."/>
            <person name="Jorgensen S.L."/>
            <person name="Zaremba-Niedzwiedzka K."/>
            <person name="Martijn J."/>
            <person name="Lind A.E."/>
            <person name="van Eijk R."/>
            <person name="Schleper C."/>
            <person name="Guy L."/>
            <person name="Ettema T.J."/>
        </authorList>
    </citation>
    <scope>NUCLEOTIDE SEQUENCE</scope>
</reference>
<dbReference type="InterPro" id="IPR007280">
    <property type="entry name" value="Peptidase_C_arc/bac"/>
</dbReference>
<protein>
    <recommendedName>
        <fullName evidence="1">Peptidase C-terminal archaeal/bacterial domain-containing protein</fullName>
    </recommendedName>
</protein>
<dbReference type="AlphaFoldDB" id="A0A0F8WXH7"/>
<evidence type="ECO:0000313" key="2">
    <source>
        <dbReference type="EMBL" id="KKK53150.1"/>
    </source>
</evidence>
<organism evidence="2">
    <name type="scientific">marine sediment metagenome</name>
    <dbReference type="NCBI Taxonomy" id="412755"/>
    <lineage>
        <taxon>unclassified sequences</taxon>
        <taxon>metagenomes</taxon>
        <taxon>ecological metagenomes</taxon>
    </lineage>
</organism>
<sequence length="346" mass="37505">IRFQHHMSVVPESTWLWDTLFFDQIELTTLDHPVVASERFADLQLGPEWVTYISDPDQAQIWLDDKGMVDGSSALKMGGRFAEPLTQAEAIWSVNLSGVPTAMLNFELGSSGRGTAFDGDFVGHFDGDGIAISTDGEHWRPVFNTPKHGQQLSPYSVSLDDLPHGSEFYVKFQRCGTSYTAQTLTWDDLSITRPSEDWYAFSADAGTWVSILLAADQVASLDLRLYDDANGLLAKTTLDSDGSAAIDQVFLPTEGTYYIRVASHDSGDYALSVATGAAFEPHAGGAPRELAVVDDALGHADAEPDDYRVDVITGDDLIATATMPFAGGYTQGGLQLEIIDPDGIQV</sequence>
<dbReference type="Gene3D" id="2.60.120.380">
    <property type="match status" value="1"/>
</dbReference>
<accession>A0A0F8WXH7</accession>
<feature type="non-terminal residue" evidence="2">
    <location>
        <position position="1"/>
    </location>
</feature>
<name>A0A0F8WXH7_9ZZZZ</name>
<feature type="domain" description="Peptidase C-terminal archaeal/bacterial" evidence="1">
    <location>
        <begin position="196"/>
        <end position="263"/>
    </location>
</feature>
<proteinExistence type="predicted"/>
<gene>
    <name evidence="2" type="ORF">LCGC14_3097670</name>
</gene>
<dbReference type="EMBL" id="LAZR01066650">
    <property type="protein sequence ID" value="KKK53150.1"/>
    <property type="molecule type" value="Genomic_DNA"/>
</dbReference>